<keyword evidence="2" id="KW-1185">Reference proteome</keyword>
<dbReference type="EMBL" id="JAQBIE010000024">
    <property type="protein sequence ID" value="MDB6178983.1"/>
    <property type="molecule type" value="Genomic_DNA"/>
</dbReference>
<accession>A0ABT4ZI37</accession>
<dbReference type="RefSeq" id="WP_271890099.1">
    <property type="nucleotide sequence ID" value="NZ_JAQBIE010000024.1"/>
</dbReference>
<dbReference type="Proteomes" id="UP001165641">
    <property type="component" value="Unassembled WGS sequence"/>
</dbReference>
<comment type="caution">
    <text evidence="1">The sequence shown here is derived from an EMBL/GenBank/DDBJ whole genome shotgun (WGS) entry which is preliminary data.</text>
</comment>
<evidence type="ECO:0000313" key="2">
    <source>
        <dbReference type="Proteomes" id="UP001165641"/>
    </source>
</evidence>
<name>A0ABT4ZI37_9RHOB</name>
<protein>
    <submittedName>
        <fullName evidence="1">Uncharacterized protein</fullName>
    </submittedName>
</protein>
<evidence type="ECO:0000313" key="1">
    <source>
        <dbReference type="EMBL" id="MDB6178983.1"/>
    </source>
</evidence>
<gene>
    <name evidence="1" type="ORF">PAF17_15940</name>
</gene>
<organism evidence="1 2">
    <name type="scientific">Paracoccus onchidii</name>
    <dbReference type="NCBI Taxonomy" id="3017813"/>
    <lineage>
        <taxon>Bacteria</taxon>
        <taxon>Pseudomonadati</taxon>
        <taxon>Pseudomonadota</taxon>
        <taxon>Alphaproteobacteria</taxon>
        <taxon>Rhodobacterales</taxon>
        <taxon>Paracoccaceae</taxon>
        <taxon>Paracoccus</taxon>
    </lineage>
</organism>
<proteinExistence type="predicted"/>
<sequence length="99" mass="11021">MSATTHFKERVAQRIGPDVCGQALADRLVKAVAEGDEKFARFACRSRNGPVYRIEVEDKGTFYVAMNRLKNTAITILPAGGTLARKKGRRKKKLRGTKK</sequence>
<reference evidence="1" key="1">
    <citation type="submission" date="2022-12" db="EMBL/GenBank/DDBJ databases">
        <title>Paracoccus onchidii sp. nov., isolated from a marine invertebrate from the South China Sea.</title>
        <authorList>
            <person name="Xu S."/>
            <person name="Liu Z."/>
            <person name="Xu Y."/>
        </authorList>
    </citation>
    <scope>NUCLEOTIDE SEQUENCE</scope>
    <source>
        <strain evidence="1">Z330</strain>
    </source>
</reference>